<dbReference type="PANTHER" id="PTHR30026">
    <property type="entry name" value="OUTER MEMBRANE PROTEIN TOLC"/>
    <property type="match status" value="1"/>
</dbReference>
<comment type="subcellular location">
    <subcellularLocation>
        <location evidence="1">Cell outer membrane</location>
    </subcellularLocation>
</comment>
<evidence type="ECO:0000313" key="8">
    <source>
        <dbReference type="Proteomes" id="UP001617669"/>
    </source>
</evidence>
<evidence type="ECO:0000256" key="3">
    <source>
        <dbReference type="ARBA" id="ARBA00022692"/>
    </source>
</evidence>
<reference evidence="7 8" key="1">
    <citation type="submission" date="2024-11" db="EMBL/GenBank/DDBJ databases">
        <authorList>
            <person name="Kaparullina E.N."/>
            <person name="Delegan Y.A."/>
            <person name="Doronina N.V."/>
        </authorList>
    </citation>
    <scope>NUCLEOTIDE SEQUENCE [LARGE SCALE GENOMIC DNA]</scope>
    <source>
        <strain evidence="7 8">7sh_L</strain>
    </source>
</reference>
<name>A0ABW8GN28_9PROT</name>
<evidence type="ECO:0000256" key="1">
    <source>
        <dbReference type="ARBA" id="ARBA00004442"/>
    </source>
</evidence>
<proteinExistence type="predicted"/>
<keyword evidence="5" id="KW-0998">Cell outer membrane</keyword>
<evidence type="ECO:0000313" key="7">
    <source>
        <dbReference type="EMBL" id="MFJ5446442.1"/>
    </source>
</evidence>
<comment type="caution">
    <text evidence="7">The sequence shown here is derived from an EMBL/GenBank/DDBJ whole genome shotgun (WGS) entry which is preliminary data.</text>
</comment>
<evidence type="ECO:0000256" key="2">
    <source>
        <dbReference type="ARBA" id="ARBA00022452"/>
    </source>
</evidence>
<keyword evidence="3" id="KW-0812">Transmembrane</keyword>
<dbReference type="Proteomes" id="UP001617669">
    <property type="component" value="Unassembled WGS sequence"/>
</dbReference>
<sequence>MSCLFCQAHASPFEIDSNEALPILHIDHDDVLEGSATLSMYQVLEAAYARNPQQKLLQALDGEAQASYTRAKSMLPMAPAVGVRHVNDSLSSGRGEREWEAGLDLPVWLPGQRAARQAVANHAQEGVAASREGFMMQLAGLVRDTVWDVAMRENDFKLAQYRHENAQAIHKDVMARFKAGELPRTDTMLAEDETLKAQAAVIRAEAEVKHARHRYTQLTGLDILPARPTEDLASIRTLQDNHPLLKEARTKLALAEDELHLVNIEKRENPMVNVGTRTIRGGFDTQFNSALTLSLRIPFDAEVRAAPMLATANSNLARASAELDRLRLAMQTMLHEAMHNLEVTHEELEIATRQRDLAQENLRLARKAFQLGESDLVSLMRIQALATEAERAYRSRQTQMKWDIAKFNQAVGVLP</sequence>
<dbReference type="EMBL" id="JBIWXY010000001">
    <property type="protein sequence ID" value="MFJ5446442.1"/>
    <property type="molecule type" value="Genomic_DNA"/>
</dbReference>
<organism evidence="7 8">
    <name type="scientific">Methylobacillus methanolivorans</name>
    <dbReference type="NCBI Taxonomy" id="1848927"/>
    <lineage>
        <taxon>Bacteria</taxon>
        <taxon>Pseudomonadati</taxon>
        <taxon>Pseudomonadota</taxon>
        <taxon>Betaproteobacteria</taxon>
        <taxon>Nitrosomonadales</taxon>
        <taxon>Methylophilaceae</taxon>
        <taxon>Methylobacillus</taxon>
    </lineage>
</organism>
<dbReference type="InterPro" id="IPR051906">
    <property type="entry name" value="TolC-like"/>
</dbReference>
<keyword evidence="4" id="KW-0472">Membrane</keyword>
<gene>
    <name evidence="7" type="ORF">ACIKP9_09400</name>
</gene>
<keyword evidence="8" id="KW-1185">Reference proteome</keyword>
<dbReference type="Gene3D" id="1.20.1600.10">
    <property type="entry name" value="Outer membrane efflux proteins (OEP)"/>
    <property type="match status" value="1"/>
</dbReference>
<evidence type="ECO:0000256" key="5">
    <source>
        <dbReference type="ARBA" id="ARBA00023237"/>
    </source>
</evidence>
<dbReference type="SUPFAM" id="SSF56954">
    <property type="entry name" value="Outer membrane efflux proteins (OEP)"/>
    <property type="match status" value="1"/>
</dbReference>
<evidence type="ECO:0000256" key="4">
    <source>
        <dbReference type="ARBA" id="ARBA00023136"/>
    </source>
</evidence>
<evidence type="ECO:0000256" key="6">
    <source>
        <dbReference type="SAM" id="Coils"/>
    </source>
</evidence>
<accession>A0ABW8GN28</accession>
<dbReference type="RefSeq" id="WP_400881730.1">
    <property type="nucleotide sequence ID" value="NZ_JBIWXY010000001.1"/>
</dbReference>
<protein>
    <submittedName>
        <fullName evidence="7">TolC family protein</fullName>
    </submittedName>
</protein>
<keyword evidence="6" id="KW-0175">Coiled coil</keyword>
<keyword evidence="2" id="KW-1134">Transmembrane beta strand</keyword>
<feature type="coiled-coil region" evidence="6">
    <location>
        <begin position="309"/>
        <end position="368"/>
    </location>
</feature>
<dbReference type="PANTHER" id="PTHR30026:SF20">
    <property type="entry name" value="OUTER MEMBRANE PROTEIN TOLC"/>
    <property type="match status" value="1"/>
</dbReference>